<sequence length="71" mass="7628">MNTPAQTTVDSGTGLEDARNSMQLDDGFVRICADAVFHRDVLKIASPEGYVSGGAAGTRTKEQLSLDLDKW</sequence>
<dbReference type="AlphaFoldDB" id="A0A1A9N5K1"/>
<dbReference type="Proteomes" id="UP000077961">
    <property type="component" value="Unassembled WGS sequence"/>
</dbReference>
<name>A0A1A9N5K1_9BURK</name>
<dbReference type="OrthoDB" id="9133512at2"/>
<keyword evidence="3" id="KW-1185">Reference proteome</keyword>
<evidence type="ECO:0000313" key="4">
    <source>
        <dbReference type="Proteomes" id="UP000078116"/>
    </source>
</evidence>
<dbReference type="Proteomes" id="UP000078116">
    <property type="component" value="Unassembled WGS sequence"/>
</dbReference>
<evidence type="ECO:0000313" key="2">
    <source>
        <dbReference type="EMBL" id="OAJ57190.1"/>
    </source>
</evidence>
<dbReference type="STRING" id="1462993.A6V36_33275"/>
<comment type="caution">
    <text evidence="2">The sequence shown here is derived from an EMBL/GenBank/DDBJ whole genome shotgun (WGS) entry which is preliminary data.</text>
</comment>
<reference evidence="3 4" key="1">
    <citation type="submission" date="2016-04" db="EMBL/GenBank/DDBJ databases">
        <title>Reclassification of Paraburkholderia panaciterrae (Farh et al. 2015) Dobritsa &amp; Samadpour 2016 as a later homotypic synonym of Paraburkholderia ginsengiterrae (Farh et al. 2015) Dobritsa &amp; Samadpour 2016.</title>
        <authorList>
            <person name="Dobritsa A.P."/>
            <person name="Kutumbaka K."/>
            <person name="Samadpour M."/>
        </authorList>
    </citation>
    <scope>NUCLEOTIDE SEQUENCE [LARGE SCALE GENOMIC DNA]</scope>
    <source>
        <strain evidence="2 4">DCY85</strain>
        <strain evidence="1 3">DCY85-1</strain>
    </source>
</reference>
<dbReference type="EMBL" id="LXJZ01000184">
    <property type="protein sequence ID" value="OAJ56766.1"/>
    <property type="molecule type" value="Genomic_DNA"/>
</dbReference>
<evidence type="ECO:0000313" key="3">
    <source>
        <dbReference type="Proteomes" id="UP000077961"/>
    </source>
</evidence>
<accession>A0A1A9N5K1</accession>
<proteinExistence type="predicted"/>
<protein>
    <submittedName>
        <fullName evidence="2">Uncharacterized protein</fullName>
    </submittedName>
</protein>
<organism evidence="2 4">
    <name type="scientific">Paraburkholderia ginsengiterrae</name>
    <dbReference type="NCBI Taxonomy" id="1462993"/>
    <lineage>
        <taxon>Bacteria</taxon>
        <taxon>Pseudomonadati</taxon>
        <taxon>Pseudomonadota</taxon>
        <taxon>Betaproteobacteria</taxon>
        <taxon>Burkholderiales</taxon>
        <taxon>Burkholderiaceae</taxon>
        <taxon>Paraburkholderia</taxon>
    </lineage>
</organism>
<evidence type="ECO:0000313" key="1">
    <source>
        <dbReference type="EMBL" id="OAJ56766.1"/>
    </source>
</evidence>
<dbReference type="RefSeq" id="WP_064269490.1">
    <property type="nucleotide sequence ID" value="NZ_LXJZ01000184.1"/>
</dbReference>
<dbReference type="EMBL" id="LXKA01000329">
    <property type="protein sequence ID" value="OAJ57190.1"/>
    <property type="molecule type" value="Genomic_DNA"/>
</dbReference>
<gene>
    <name evidence="1" type="ORF">A6V36_33275</name>
    <name evidence="2" type="ORF">A6V37_30025</name>
</gene>